<name>A0ABD2XGL8_9HYME</name>
<feature type="region of interest" description="Disordered" evidence="1">
    <location>
        <begin position="550"/>
        <end position="697"/>
    </location>
</feature>
<evidence type="ECO:0000313" key="3">
    <source>
        <dbReference type="Proteomes" id="UP001627154"/>
    </source>
</evidence>
<evidence type="ECO:0008006" key="4">
    <source>
        <dbReference type="Google" id="ProtNLM"/>
    </source>
</evidence>
<accession>A0ABD2XGL8</accession>
<evidence type="ECO:0000256" key="1">
    <source>
        <dbReference type="SAM" id="MobiDB-lite"/>
    </source>
</evidence>
<feature type="compositionally biased region" description="Polar residues" evidence="1">
    <location>
        <begin position="558"/>
        <end position="567"/>
    </location>
</feature>
<reference evidence="2 3" key="1">
    <citation type="journal article" date="2024" name="bioRxiv">
        <title>A reference genome for Trichogramma kaykai: A tiny desert-dwelling parasitoid wasp with competing sex-ratio distorters.</title>
        <authorList>
            <person name="Culotta J."/>
            <person name="Lindsey A.R."/>
        </authorList>
    </citation>
    <scope>NUCLEOTIDE SEQUENCE [LARGE SCALE GENOMIC DNA]</scope>
    <source>
        <strain evidence="2 3">KSX58</strain>
    </source>
</reference>
<dbReference type="AlphaFoldDB" id="A0ABD2XGL8"/>
<dbReference type="Proteomes" id="UP001627154">
    <property type="component" value="Unassembled WGS sequence"/>
</dbReference>
<organism evidence="2 3">
    <name type="scientific">Trichogramma kaykai</name>
    <dbReference type="NCBI Taxonomy" id="54128"/>
    <lineage>
        <taxon>Eukaryota</taxon>
        <taxon>Metazoa</taxon>
        <taxon>Ecdysozoa</taxon>
        <taxon>Arthropoda</taxon>
        <taxon>Hexapoda</taxon>
        <taxon>Insecta</taxon>
        <taxon>Pterygota</taxon>
        <taxon>Neoptera</taxon>
        <taxon>Endopterygota</taxon>
        <taxon>Hymenoptera</taxon>
        <taxon>Apocrita</taxon>
        <taxon>Proctotrupomorpha</taxon>
        <taxon>Chalcidoidea</taxon>
        <taxon>Trichogrammatidae</taxon>
        <taxon>Trichogramma</taxon>
    </lineage>
</organism>
<comment type="caution">
    <text evidence="2">The sequence shown here is derived from an EMBL/GenBank/DDBJ whole genome shotgun (WGS) entry which is preliminary data.</text>
</comment>
<dbReference type="EMBL" id="JBJJXI010000025">
    <property type="protein sequence ID" value="KAL3404572.1"/>
    <property type="molecule type" value="Genomic_DNA"/>
</dbReference>
<protein>
    <recommendedName>
        <fullName evidence="4">MULE transposase domain-containing protein</fullName>
    </recommendedName>
</protein>
<keyword evidence="3" id="KW-1185">Reference proteome</keyword>
<feature type="region of interest" description="Disordered" evidence="1">
    <location>
        <begin position="473"/>
        <end position="535"/>
    </location>
</feature>
<feature type="compositionally biased region" description="Low complexity" evidence="1">
    <location>
        <begin position="492"/>
        <end position="503"/>
    </location>
</feature>
<sequence>MVDGLPHSASCVPSDEAVRILRFKEELRLAATRDFTRPREIYDALALVYDDVAALVPFNSIRASIVRWRATMFPRNPSSLMEMSLQIGNPGNERLFFHERGFLTTRIFRDVDEDMHFLFYDADIVAKVANDINTIMLDFTYNVCPVVQDANLQLGTVMCVYRGHAIPVLWFIMSRKTTNAYRRMCSLIRELFEISNILTIVTDFELPLRVALRETFGTNVYLIGCFFHYLRCLHGKIHRLGLTEFYRDNVEANSFVRKCGALALVPADIMVAIFDQMIESTPERILRPFQDFIAYIRSFWFTRVGPRNFSVYGVHTRTNNAIESYHSVLAHRLGADPPFWRWLGNIKKIVQWQWVDFATIESGRTAARQPSNSTRFRGQRLQRAWRELHLSNVTGLELLTICSNVIGEYFTSNLNNIRPLEVEEINQLEVNFDARLDQNEGNDPEYDYGIFQEFRRNEALVLDPNIRPEVRPRWLRAQGGRRHRRRRRRNNNHPYGNNGNNGNVAARPPLSPHNQRSPRNAEQVHPRVAEGNNTMQLRLRRGGARNNLFYAESDSDQGEVSATITRNGQRDQRRPPRVHNSRLEEGFQEESAAAGPSGIFAFSESDSDRDEVSATVTRNETITPAVDEHLGAENEAVAGPSNDSINRDEVSATVTRDASHGPRPTPSRPLDGAIAPAADEPARAENEAMAGPSNDLIDRGDLHIFNVL</sequence>
<evidence type="ECO:0000313" key="2">
    <source>
        <dbReference type="EMBL" id="KAL3404572.1"/>
    </source>
</evidence>
<gene>
    <name evidence="2" type="ORF">TKK_003028</name>
</gene>
<feature type="compositionally biased region" description="Basic residues" evidence="1">
    <location>
        <begin position="479"/>
        <end position="491"/>
    </location>
</feature>
<proteinExistence type="predicted"/>